<gene>
    <name evidence="15" type="primary">SPBC776.05</name>
    <name evidence="15" type="ORF">CFIMG_003099RAa</name>
</gene>
<keyword evidence="7 14" id="KW-1133">Transmembrane helix</keyword>
<dbReference type="Proteomes" id="UP000222788">
    <property type="component" value="Unassembled WGS sequence"/>
</dbReference>
<evidence type="ECO:0000256" key="9">
    <source>
        <dbReference type="ARBA" id="ARBA00023136"/>
    </source>
</evidence>
<sequence>MEASNHDFIAADIKSSTPKPPSSFGDRDPSIANNGDPEHQRSSSVDTSDDAQNPNTNKRPRISRNSSFSAESSYQDEWEGFPPLDRLTILDILDNFALSQHFEKLQRSISIQREKVRQSQQALKSHGSHARERMVEEWRRRAPSAEEQLERYRQRMRRGVEDLGNRWSDTKAITVREKISFICGVMNVFISGYLLGSFPQYFHIWYTAQLFYFMPIRGIAYHRRGYHYFLADLCYFVNLLLILSLWVFPNSKRMFTSVYCLAFGNNAVAIIMWRNSLVFHSFDKVTSLFIHIMPCAALHCIVHLISPDLQQARFPAAYAIKTAPIDSPNNYATLTSMLAWSSIPYAIWQLSYYFLISIRRRDKILAGRPTSFTWLRRSYAKAWIGRIVLAQPESLQEPIFMVIQYLYAVLTMIPCTLWFSSMTASTLFLSLMFTWSVYNGATFYIDVFGTRFQKELEALKADVARWQHASEVERLSGPGPIEYPAASTNSSDDPGNKESHQEARDTGTSNHTTEGTSPKIVPQLLVNGSTNPISSSIEGNTTGGLQQRK</sequence>
<dbReference type="Pfam" id="PF10998">
    <property type="entry name" value="DUF2838"/>
    <property type="match status" value="1"/>
</dbReference>
<keyword evidence="11" id="KW-1208">Phospholipid metabolism</keyword>
<evidence type="ECO:0000313" key="16">
    <source>
        <dbReference type="Proteomes" id="UP000222788"/>
    </source>
</evidence>
<evidence type="ECO:0000256" key="4">
    <source>
        <dbReference type="ARBA" id="ARBA00022516"/>
    </source>
</evidence>
<dbReference type="AlphaFoldDB" id="A0A2C5X0F3"/>
<feature type="compositionally biased region" description="Polar residues" evidence="13">
    <location>
        <begin position="42"/>
        <end position="73"/>
    </location>
</feature>
<feature type="region of interest" description="Disordered" evidence="13">
    <location>
        <begin position="475"/>
        <end position="549"/>
    </location>
</feature>
<accession>A0A2C5X0F3</accession>
<feature type="compositionally biased region" description="Polar residues" evidence="13">
    <location>
        <begin position="526"/>
        <end position="549"/>
    </location>
</feature>
<evidence type="ECO:0000256" key="10">
    <source>
        <dbReference type="ARBA" id="ARBA00023209"/>
    </source>
</evidence>
<keyword evidence="8" id="KW-0443">Lipid metabolism</keyword>
<keyword evidence="4" id="KW-0444">Lipid biosynthesis</keyword>
<comment type="subcellular location">
    <subcellularLocation>
        <location evidence="1">Membrane</location>
        <topology evidence="1">Multi-pass membrane protein</topology>
    </subcellularLocation>
</comment>
<comment type="similarity">
    <text evidence="2">Belongs to the GPC1 family.</text>
</comment>
<feature type="transmembrane region" description="Helical" evidence="14">
    <location>
        <begin position="179"/>
        <end position="196"/>
    </location>
</feature>
<dbReference type="GO" id="GO:0006656">
    <property type="term" value="P:phosphatidylcholine biosynthetic process"/>
    <property type="evidence" value="ECO:0007669"/>
    <property type="project" value="TreeGrafter"/>
</dbReference>
<dbReference type="GO" id="GO:0016020">
    <property type="term" value="C:membrane"/>
    <property type="evidence" value="ECO:0007669"/>
    <property type="project" value="UniProtKB-SubCell"/>
</dbReference>
<dbReference type="EMBL" id="APWK03000094">
    <property type="protein sequence ID" value="PHH51381.1"/>
    <property type="molecule type" value="Genomic_DNA"/>
</dbReference>
<reference evidence="15 16" key="2">
    <citation type="journal article" date="2013" name="IMA Fungus">
        <title>IMA Genome-F 1: Ceratocystis fimbriata: Draft nuclear genome sequence for the plant pathogen, Ceratocystis fimbriata.</title>
        <authorList>
            <person name="Wilken P.M."/>
            <person name="Steenkamp E.T."/>
            <person name="Wingfield M.J."/>
            <person name="de Beer Z.W."/>
            <person name="Wingfield B.D."/>
        </authorList>
    </citation>
    <scope>NUCLEOTIDE SEQUENCE [LARGE SCALE GENOMIC DNA]</scope>
    <source>
        <strain evidence="15 16">CBS 114723</strain>
    </source>
</reference>
<evidence type="ECO:0000256" key="14">
    <source>
        <dbReference type="SAM" id="Phobius"/>
    </source>
</evidence>
<dbReference type="PANTHER" id="PTHR31201">
    <property type="entry name" value="OS01G0585100 PROTEIN"/>
    <property type="match status" value="1"/>
</dbReference>
<evidence type="ECO:0000256" key="7">
    <source>
        <dbReference type="ARBA" id="ARBA00022989"/>
    </source>
</evidence>
<feature type="transmembrane region" description="Helical" evidence="14">
    <location>
        <begin position="399"/>
        <end position="419"/>
    </location>
</feature>
<reference evidence="15 16" key="1">
    <citation type="journal article" date="2013" name="Fungal Biol.">
        <title>Analysis of microsatellite markers in the genome of the plant pathogen Ceratocystis fimbriata.</title>
        <authorList>
            <person name="Simpson M.C."/>
            <person name="Wilken P.M."/>
            <person name="Coetzee M.P."/>
            <person name="Wingfield M.J."/>
            <person name="Wingfield B.D."/>
        </authorList>
    </citation>
    <scope>NUCLEOTIDE SEQUENCE [LARGE SCALE GENOMIC DNA]</scope>
    <source>
        <strain evidence="15 16">CBS 114723</strain>
    </source>
</reference>
<keyword evidence="12" id="KW-0012">Acyltransferase</keyword>
<dbReference type="PANTHER" id="PTHR31201:SF1">
    <property type="entry name" value="GLYCEROPHOSPHOCHOLINE ACYLTRANSFERASE 1"/>
    <property type="match status" value="1"/>
</dbReference>
<evidence type="ECO:0000256" key="11">
    <source>
        <dbReference type="ARBA" id="ARBA00023264"/>
    </source>
</evidence>
<evidence type="ECO:0000256" key="2">
    <source>
        <dbReference type="ARBA" id="ARBA00006675"/>
    </source>
</evidence>
<evidence type="ECO:0000256" key="6">
    <source>
        <dbReference type="ARBA" id="ARBA00022692"/>
    </source>
</evidence>
<comment type="caution">
    <text evidence="15">The sequence shown here is derived from an EMBL/GenBank/DDBJ whole genome shotgun (WGS) entry which is preliminary data.</text>
</comment>
<keyword evidence="6 14" id="KW-0812">Transmembrane</keyword>
<keyword evidence="5" id="KW-0808">Transferase</keyword>
<organism evidence="15 16">
    <name type="scientific">Ceratocystis fimbriata CBS 114723</name>
    <dbReference type="NCBI Taxonomy" id="1035309"/>
    <lineage>
        <taxon>Eukaryota</taxon>
        <taxon>Fungi</taxon>
        <taxon>Dikarya</taxon>
        <taxon>Ascomycota</taxon>
        <taxon>Pezizomycotina</taxon>
        <taxon>Sordariomycetes</taxon>
        <taxon>Hypocreomycetidae</taxon>
        <taxon>Microascales</taxon>
        <taxon>Ceratocystidaceae</taxon>
        <taxon>Ceratocystis</taxon>
    </lineage>
</organism>
<evidence type="ECO:0000256" key="1">
    <source>
        <dbReference type="ARBA" id="ARBA00004141"/>
    </source>
</evidence>
<dbReference type="GO" id="GO:0016746">
    <property type="term" value="F:acyltransferase activity"/>
    <property type="evidence" value="ECO:0007669"/>
    <property type="project" value="UniProtKB-KW"/>
</dbReference>
<evidence type="ECO:0000256" key="3">
    <source>
        <dbReference type="ARBA" id="ARBA00019082"/>
    </source>
</evidence>
<evidence type="ECO:0000313" key="15">
    <source>
        <dbReference type="EMBL" id="PHH51381.1"/>
    </source>
</evidence>
<feature type="compositionally biased region" description="Basic and acidic residues" evidence="13">
    <location>
        <begin position="494"/>
        <end position="505"/>
    </location>
</feature>
<feature type="transmembrane region" description="Helical" evidence="14">
    <location>
        <begin position="425"/>
        <end position="445"/>
    </location>
</feature>
<name>A0A2C5X0F3_9PEZI</name>
<dbReference type="InterPro" id="IPR021261">
    <property type="entry name" value="GPCAT"/>
</dbReference>
<protein>
    <recommendedName>
        <fullName evidence="3">Glycerophosphocholine acyltransferase 1</fullName>
    </recommendedName>
</protein>
<evidence type="ECO:0000256" key="12">
    <source>
        <dbReference type="ARBA" id="ARBA00023315"/>
    </source>
</evidence>
<evidence type="ECO:0000256" key="8">
    <source>
        <dbReference type="ARBA" id="ARBA00023098"/>
    </source>
</evidence>
<feature type="transmembrane region" description="Helical" evidence="14">
    <location>
        <begin position="337"/>
        <end position="355"/>
    </location>
</feature>
<keyword evidence="10" id="KW-0594">Phospholipid biosynthesis</keyword>
<feature type="transmembrane region" description="Helical" evidence="14">
    <location>
        <begin position="254"/>
        <end position="273"/>
    </location>
</feature>
<feature type="compositionally biased region" description="Polar residues" evidence="13">
    <location>
        <begin position="506"/>
        <end position="516"/>
    </location>
</feature>
<keyword evidence="9 14" id="KW-0472">Membrane</keyword>
<feature type="region of interest" description="Disordered" evidence="13">
    <location>
        <begin position="1"/>
        <end position="75"/>
    </location>
</feature>
<proteinExistence type="inferred from homology"/>
<feature type="transmembrane region" description="Helical" evidence="14">
    <location>
        <begin position="228"/>
        <end position="248"/>
    </location>
</feature>
<evidence type="ECO:0000256" key="13">
    <source>
        <dbReference type="SAM" id="MobiDB-lite"/>
    </source>
</evidence>
<dbReference type="OrthoDB" id="406287at2759"/>
<keyword evidence="16" id="KW-1185">Reference proteome</keyword>
<evidence type="ECO:0000256" key="5">
    <source>
        <dbReference type="ARBA" id="ARBA00022679"/>
    </source>
</evidence>